<evidence type="ECO:0000313" key="2">
    <source>
        <dbReference type="EMBL" id="EIM56705.1"/>
    </source>
</evidence>
<dbReference type="Proteomes" id="UP000005753">
    <property type="component" value="Chromosome"/>
</dbReference>
<dbReference type="AlphaFoldDB" id="I5ASD2"/>
<evidence type="ECO:0000313" key="3">
    <source>
        <dbReference type="Proteomes" id="UP000005753"/>
    </source>
</evidence>
<keyword evidence="3" id="KW-1185">Reference proteome</keyword>
<protein>
    <recommendedName>
        <fullName evidence="4">PsbP C-terminal domain-containing protein</fullName>
    </recommendedName>
</protein>
<reference evidence="2 3" key="1">
    <citation type="submission" date="2010-08" db="EMBL/GenBank/DDBJ databases">
        <authorList>
            <consortium name="US DOE Joint Genome Institute (JGI-PGF)"/>
            <person name="Lucas S."/>
            <person name="Copeland A."/>
            <person name="Lapidus A."/>
            <person name="Cheng J.-F."/>
            <person name="Bruce D."/>
            <person name="Goodwin L."/>
            <person name="Pitluck S."/>
            <person name="Land M.L."/>
            <person name="Hauser L."/>
            <person name="Chang Y.-J."/>
            <person name="Anderson I.J."/>
            <person name="Johnson E."/>
            <person name="Mulhopadhyay B."/>
            <person name="Kyrpides N."/>
            <person name="Woyke T.J."/>
        </authorList>
    </citation>
    <scope>NUCLEOTIDE SEQUENCE [LARGE SCALE GENOMIC DNA]</scope>
    <source>
        <strain evidence="2 3">6</strain>
    </source>
</reference>
<feature type="signal peptide" evidence="1">
    <location>
        <begin position="1"/>
        <end position="21"/>
    </location>
</feature>
<dbReference type="EMBL" id="CM001487">
    <property type="protein sequence ID" value="EIM56705.1"/>
    <property type="molecule type" value="Genomic_DNA"/>
</dbReference>
<name>I5ASD2_EUBC6</name>
<evidence type="ECO:0000256" key="1">
    <source>
        <dbReference type="SAM" id="SignalP"/>
    </source>
</evidence>
<dbReference type="eggNOG" id="ENOG50339J2">
    <property type="taxonomic scope" value="Bacteria"/>
</dbReference>
<sequence>MRKKERFISILLMGTLAFSLAACTGTKESSSAAASSSSEVVETASSSVEVEEVLPAKAMAASSEVDALLEELMSSSASSSTKAASASSSSAVSTSSSVSTSSVAASGDRIFGSLSGTEYTNTAFNFRFTPSGSWDIADDAEMLEHNEMEGKQWNDTDKMEAIKGGKTFYDLYATCENPYQNALVVLKDAVFDVNMAGGIETLMDEDVRSSVEKELTEQGYENCKVEKGTATFLGDPNTPVFRVTAELYGMKVYETMVFVTSGHYFATITTASLTDDTTQDVLNMFTKLK</sequence>
<organism evidence="2 3">
    <name type="scientific">Eubacterium cellulosolvens (strain ATCC 43171 / JCM 9499 / 6)</name>
    <name type="common">Cillobacterium cellulosolvens</name>
    <dbReference type="NCBI Taxonomy" id="633697"/>
    <lineage>
        <taxon>Bacteria</taxon>
        <taxon>Bacillati</taxon>
        <taxon>Bacillota</taxon>
        <taxon>Clostridia</taxon>
        <taxon>Eubacteriales</taxon>
        <taxon>Eubacteriaceae</taxon>
        <taxon>Eubacterium</taxon>
    </lineage>
</organism>
<proteinExistence type="predicted"/>
<accession>I5ASD2</accession>
<dbReference type="OrthoDB" id="2054275at2"/>
<dbReference type="HOGENOM" id="CLU_1060679_0_0_9"/>
<gene>
    <name evidence="2" type="ORF">EubceDRAFT1_0876</name>
</gene>
<feature type="chain" id="PRO_5039668395" description="PsbP C-terminal domain-containing protein" evidence="1">
    <location>
        <begin position="22"/>
        <end position="289"/>
    </location>
</feature>
<evidence type="ECO:0008006" key="4">
    <source>
        <dbReference type="Google" id="ProtNLM"/>
    </source>
</evidence>
<reference evidence="2 3" key="2">
    <citation type="submission" date="2012-02" db="EMBL/GenBank/DDBJ databases">
        <title>Improved High-Quality Draft sequence of Eubacterium cellulosolvens 6.</title>
        <authorList>
            <consortium name="US DOE Joint Genome Institute"/>
            <person name="Lucas S."/>
            <person name="Han J."/>
            <person name="Lapidus A."/>
            <person name="Cheng J.-F."/>
            <person name="Goodwin L."/>
            <person name="Pitluck S."/>
            <person name="Peters L."/>
            <person name="Mikhailova N."/>
            <person name="Gu W."/>
            <person name="Detter J.C."/>
            <person name="Han C."/>
            <person name="Tapia R."/>
            <person name="Land M."/>
            <person name="Hauser L."/>
            <person name="Kyrpides N."/>
            <person name="Ivanova N."/>
            <person name="Pagani I."/>
            <person name="Johnson E."/>
            <person name="Mukhopadhyay B."/>
            <person name="Anderson I."/>
            <person name="Woyke T."/>
        </authorList>
    </citation>
    <scope>NUCLEOTIDE SEQUENCE [LARGE SCALE GENOMIC DNA]</scope>
    <source>
        <strain evidence="2 3">6</strain>
    </source>
</reference>
<dbReference type="PROSITE" id="PS51257">
    <property type="entry name" value="PROKAR_LIPOPROTEIN"/>
    <property type="match status" value="1"/>
</dbReference>
<keyword evidence="1" id="KW-0732">Signal</keyword>